<dbReference type="OrthoDB" id="194358at2759"/>
<dbReference type="Gene3D" id="1.25.40.20">
    <property type="entry name" value="Ankyrin repeat-containing domain"/>
    <property type="match status" value="1"/>
</dbReference>
<sequence>LLGPKRAIRRSLFLASASPCPLALDMLRIRTVSGERLVDVNLASFHATLPEGMSAVRALKQHLHSMCGLSRFRQRLIFLDAQDDEKNEKDDADDDVVLDDEHTLRPGEAQVVLLSFCQSSKAQVEALLDAAESGRAAAVESLLQRPQDPDLCCDWSMLTALFAASKNGHLEVVRLLLQANADQDKAIFDGSTPLYKA</sequence>
<keyword evidence="2 3" id="KW-0040">ANK repeat</keyword>
<evidence type="ECO:0000256" key="2">
    <source>
        <dbReference type="ARBA" id="ARBA00023043"/>
    </source>
</evidence>
<accession>A0A812U6Q3</accession>
<feature type="non-terminal residue" evidence="4">
    <location>
        <position position="1"/>
    </location>
</feature>
<evidence type="ECO:0000313" key="4">
    <source>
        <dbReference type="EMBL" id="CAE7554630.1"/>
    </source>
</evidence>
<keyword evidence="1" id="KW-0677">Repeat</keyword>
<dbReference type="SMART" id="SM00248">
    <property type="entry name" value="ANK"/>
    <property type="match status" value="2"/>
</dbReference>
<keyword evidence="5" id="KW-1185">Reference proteome</keyword>
<proteinExistence type="predicted"/>
<dbReference type="Pfam" id="PF12796">
    <property type="entry name" value="Ank_2"/>
    <property type="match status" value="1"/>
</dbReference>
<dbReference type="InterPro" id="IPR002110">
    <property type="entry name" value="Ankyrin_rpt"/>
</dbReference>
<dbReference type="InterPro" id="IPR036770">
    <property type="entry name" value="Ankyrin_rpt-contain_sf"/>
</dbReference>
<reference evidence="4" key="1">
    <citation type="submission" date="2021-02" db="EMBL/GenBank/DDBJ databases">
        <authorList>
            <person name="Dougan E. K."/>
            <person name="Rhodes N."/>
            <person name="Thang M."/>
            <person name="Chan C."/>
        </authorList>
    </citation>
    <scope>NUCLEOTIDE SEQUENCE</scope>
</reference>
<protein>
    <submittedName>
        <fullName evidence="4">MIB1 protein</fullName>
    </submittedName>
</protein>
<comment type="caution">
    <text evidence="4">The sequence shown here is derived from an EMBL/GenBank/DDBJ whole genome shotgun (WGS) entry which is preliminary data.</text>
</comment>
<dbReference type="EMBL" id="CAJNJA010026100">
    <property type="protein sequence ID" value="CAE7554630.1"/>
    <property type="molecule type" value="Genomic_DNA"/>
</dbReference>
<feature type="repeat" description="ANK" evidence="3">
    <location>
        <begin position="156"/>
        <end position="182"/>
    </location>
</feature>
<dbReference type="PROSITE" id="PS50088">
    <property type="entry name" value="ANK_REPEAT"/>
    <property type="match status" value="1"/>
</dbReference>
<dbReference type="Proteomes" id="UP000601435">
    <property type="component" value="Unassembled WGS sequence"/>
</dbReference>
<evidence type="ECO:0000256" key="1">
    <source>
        <dbReference type="ARBA" id="ARBA00022737"/>
    </source>
</evidence>
<dbReference type="SUPFAM" id="SSF48403">
    <property type="entry name" value="Ankyrin repeat"/>
    <property type="match status" value="1"/>
</dbReference>
<dbReference type="PROSITE" id="PS50297">
    <property type="entry name" value="ANK_REP_REGION"/>
    <property type="match status" value="1"/>
</dbReference>
<gene>
    <name evidence="4" type="primary">MIB1</name>
    <name evidence="4" type="ORF">SNEC2469_LOCUS15989</name>
</gene>
<feature type="non-terminal residue" evidence="4">
    <location>
        <position position="197"/>
    </location>
</feature>
<name>A0A812U6Q3_9DINO</name>
<dbReference type="AlphaFoldDB" id="A0A812U6Q3"/>
<dbReference type="PANTHER" id="PTHR24171">
    <property type="entry name" value="ANKYRIN REPEAT DOMAIN-CONTAINING PROTEIN 39-RELATED"/>
    <property type="match status" value="1"/>
</dbReference>
<evidence type="ECO:0000256" key="3">
    <source>
        <dbReference type="PROSITE-ProRule" id="PRU00023"/>
    </source>
</evidence>
<organism evidence="4 5">
    <name type="scientific">Symbiodinium necroappetens</name>
    <dbReference type="NCBI Taxonomy" id="1628268"/>
    <lineage>
        <taxon>Eukaryota</taxon>
        <taxon>Sar</taxon>
        <taxon>Alveolata</taxon>
        <taxon>Dinophyceae</taxon>
        <taxon>Suessiales</taxon>
        <taxon>Symbiodiniaceae</taxon>
        <taxon>Symbiodinium</taxon>
    </lineage>
</organism>
<evidence type="ECO:0000313" key="5">
    <source>
        <dbReference type="Proteomes" id="UP000601435"/>
    </source>
</evidence>